<evidence type="ECO:0000313" key="3">
    <source>
        <dbReference type="EMBL" id="QDS75279.1"/>
    </source>
</evidence>
<proteinExistence type="predicted"/>
<dbReference type="SUPFAM" id="SSF53474">
    <property type="entry name" value="alpha/beta-Hydrolases"/>
    <property type="match status" value="1"/>
</dbReference>
<feature type="region of interest" description="Disordered" evidence="1">
    <location>
        <begin position="1"/>
        <end position="50"/>
    </location>
</feature>
<evidence type="ECO:0000256" key="1">
    <source>
        <dbReference type="SAM" id="MobiDB-lite"/>
    </source>
</evidence>
<gene>
    <name evidence="3" type="ORF">FKW77_001023</name>
</gene>
<sequence>MSRIGRDELLPVSTIPDSNSGHRSPRARSPRTRSPPQNGALVKRSAGRPKSPYKRLVVACDGTWLNSDDGMQNGELAIPSNITRLSRAIKAESNDGIPQVVYYQFGVGSQGGILDRVVMGAVGEGLRENVRQAYSFLSNNYSEGDEIFLLGFSRGAFTVRAVAGVIATVGLLTKKGLSYWPEIFKDVMHRRDPQYRPKNPDIPFRNKPSADNPRYRDELYHRGLSDLNVSVKAIGVWDTVGALGLPRINALTRVGLQSDQSKEMSFYDTKLSNCVENAFQALALDERRTAFAPAVWEKPANNRTKLRQVWFPGVHSNVGGGYDDQELANISLAWMMSQLSPFLDMYSNYIIQQEDENVEYYRSRHKKVRPWSFGKIYNSMGGIYAIGGGTTRTPGTYYAVDPDDGRVTDRPLRDTHEYIHPSVRTRILNRGPGTDDKGDYEPEAMDDWKLVIEYPRGSDARPEIYWKARFAEKNVSTRILPESPLGAVERKLLGLDEDMEEQVLWPEPTRRRD</sequence>
<dbReference type="EMBL" id="CP042197">
    <property type="protein sequence ID" value="QDS75279.1"/>
    <property type="molecule type" value="Genomic_DNA"/>
</dbReference>
<name>A0A517LI17_9PEZI</name>
<dbReference type="Proteomes" id="UP000316270">
    <property type="component" value="Chromosome 13"/>
</dbReference>
<dbReference type="InterPro" id="IPR018712">
    <property type="entry name" value="Tle1-like_cat"/>
</dbReference>
<protein>
    <recommendedName>
        <fullName evidence="2">T6SS Phospholipase effector Tle1-like catalytic domain-containing protein</fullName>
    </recommendedName>
</protein>
<evidence type="ECO:0000313" key="4">
    <source>
        <dbReference type="Proteomes" id="UP000316270"/>
    </source>
</evidence>
<dbReference type="PANTHER" id="PTHR33840">
    <property type="match status" value="1"/>
</dbReference>
<dbReference type="InterPro" id="IPR029058">
    <property type="entry name" value="AB_hydrolase_fold"/>
</dbReference>
<dbReference type="OrthoDB" id="3057168at2759"/>
<dbReference type="Pfam" id="PF09994">
    <property type="entry name" value="T6SS_Tle1-like_cat"/>
    <property type="match status" value="1"/>
</dbReference>
<evidence type="ECO:0000259" key="2">
    <source>
        <dbReference type="Pfam" id="PF09994"/>
    </source>
</evidence>
<feature type="domain" description="T6SS Phospholipase effector Tle1-like catalytic" evidence="2">
    <location>
        <begin position="54"/>
        <end position="338"/>
    </location>
</feature>
<dbReference type="AlphaFoldDB" id="A0A517LI17"/>
<dbReference type="STRING" id="50376.A0A517LI17"/>
<dbReference type="PANTHER" id="PTHR33840:SF1">
    <property type="entry name" value="TLE1 PHOSPHOLIPASE DOMAIN-CONTAINING PROTEIN"/>
    <property type="match status" value="1"/>
</dbReference>
<reference evidence="3 4" key="1">
    <citation type="submission" date="2019-07" db="EMBL/GenBank/DDBJ databases">
        <title>Finished genome of Venturia effusa.</title>
        <authorList>
            <person name="Young C.A."/>
            <person name="Cox M.P."/>
            <person name="Ganley A.R.D."/>
            <person name="David W.J."/>
        </authorList>
    </citation>
    <scope>NUCLEOTIDE SEQUENCE [LARGE SCALE GENOMIC DNA]</scope>
    <source>
        <strain evidence="4">albino</strain>
    </source>
</reference>
<organism evidence="3 4">
    <name type="scientific">Venturia effusa</name>
    <dbReference type="NCBI Taxonomy" id="50376"/>
    <lineage>
        <taxon>Eukaryota</taxon>
        <taxon>Fungi</taxon>
        <taxon>Dikarya</taxon>
        <taxon>Ascomycota</taxon>
        <taxon>Pezizomycotina</taxon>
        <taxon>Dothideomycetes</taxon>
        <taxon>Pleosporomycetidae</taxon>
        <taxon>Venturiales</taxon>
        <taxon>Venturiaceae</taxon>
        <taxon>Venturia</taxon>
    </lineage>
</organism>
<accession>A0A517LI17</accession>
<keyword evidence="4" id="KW-1185">Reference proteome</keyword>